<dbReference type="InterPro" id="IPR004033">
    <property type="entry name" value="UbiE/COQ5_MeTrFase"/>
</dbReference>
<dbReference type="InterPro" id="IPR023576">
    <property type="entry name" value="UbiE/COQ5_MeTrFase_CS"/>
</dbReference>
<proteinExistence type="inferred from homology"/>
<keyword evidence="4" id="KW-0474">Menaquinone biosynthesis</keyword>
<organism evidence="6 7">
    <name type="scientific">Serinicoccus chungangensis</name>
    <dbReference type="NCBI Taxonomy" id="767452"/>
    <lineage>
        <taxon>Bacteria</taxon>
        <taxon>Bacillati</taxon>
        <taxon>Actinomycetota</taxon>
        <taxon>Actinomycetes</taxon>
        <taxon>Micrococcales</taxon>
        <taxon>Ornithinimicrobiaceae</taxon>
        <taxon>Serinicoccus</taxon>
    </lineage>
</organism>
<feature type="binding site" evidence="4">
    <location>
        <begin position="104"/>
        <end position="105"/>
    </location>
    <ligand>
        <name>S-adenosyl-L-methionine</name>
        <dbReference type="ChEBI" id="CHEBI:59789"/>
    </ligand>
</feature>
<dbReference type="STRING" id="767452.AVL62_11695"/>
<keyword evidence="2 4" id="KW-0808">Transferase</keyword>
<comment type="pathway">
    <text evidence="4">Quinol/quinone metabolism; menaquinone biosynthesis; menaquinol from 1,4-dihydroxy-2-naphthoate: step 2/2.</text>
</comment>
<evidence type="ECO:0000256" key="1">
    <source>
        <dbReference type="ARBA" id="ARBA00022603"/>
    </source>
</evidence>
<comment type="caution">
    <text evidence="6">The sequence shown here is derived from an EMBL/GenBank/DDBJ whole genome shotgun (WGS) entry which is preliminary data.</text>
</comment>
<dbReference type="Pfam" id="PF01209">
    <property type="entry name" value="Ubie_methyltran"/>
    <property type="match status" value="1"/>
</dbReference>
<dbReference type="PROSITE" id="PS01184">
    <property type="entry name" value="UBIE_2"/>
    <property type="match status" value="1"/>
</dbReference>
<protein>
    <recommendedName>
        <fullName evidence="4">Demethylmenaquinone methyltransferase</fullName>
        <ecNumber evidence="4">2.1.1.163</ecNumber>
    </recommendedName>
</protein>
<dbReference type="Proteomes" id="UP000054837">
    <property type="component" value="Unassembled WGS sequence"/>
</dbReference>
<dbReference type="PANTHER" id="PTHR43591">
    <property type="entry name" value="METHYLTRANSFERASE"/>
    <property type="match status" value="1"/>
</dbReference>
<dbReference type="NCBIfam" id="NF001241">
    <property type="entry name" value="PRK00216.1-2"/>
    <property type="match status" value="1"/>
</dbReference>
<dbReference type="AlphaFoldDB" id="A0A0W8IAL8"/>
<dbReference type="GO" id="GO:0009234">
    <property type="term" value="P:menaquinone biosynthetic process"/>
    <property type="evidence" value="ECO:0007669"/>
    <property type="project" value="UniProtKB-UniRule"/>
</dbReference>
<dbReference type="GO" id="GO:0032259">
    <property type="term" value="P:methylation"/>
    <property type="evidence" value="ECO:0007669"/>
    <property type="project" value="UniProtKB-KW"/>
</dbReference>
<comment type="function">
    <text evidence="4">Methyltransferase required for the conversion of demethylmenaquinol (DMKH2) to menaquinol (MKH2).</text>
</comment>
<dbReference type="PANTHER" id="PTHR43591:SF24">
    <property type="entry name" value="2-METHOXY-6-POLYPRENYL-1,4-BENZOQUINOL METHYLASE, MITOCHONDRIAL"/>
    <property type="match status" value="1"/>
</dbReference>
<evidence type="ECO:0000256" key="2">
    <source>
        <dbReference type="ARBA" id="ARBA00022679"/>
    </source>
</evidence>
<evidence type="ECO:0000313" key="7">
    <source>
        <dbReference type="Proteomes" id="UP000054837"/>
    </source>
</evidence>
<accession>A0A0W8IAL8</accession>
<dbReference type="RefSeq" id="WP_058890661.1">
    <property type="nucleotide sequence ID" value="NZ_LQBL01000011.1"/>
</dbReference>
<dbReference type="UniPathway" id="UPA00079">
    <property type="reaction ID" value="UER00169"/>
</dbReference>
<feature type="binding site" evidence="4">
    <location>
        <position position="64"/>
    </location>
    <ligand>
        <name>S-adenosyl-L-methionine</name>
        <dbReference type="ChEBI" id="CHEBI:59789"/>
    </ligand>
</feature>
<evidence type="ECO:0000256" key="5">
    <source>
        <dbReference type="SAM" id="MobiDB-lite"/>
    </source>
</evidence>
<comment type="similarity">
    <text evidence="4">Belongs to the class I-like SAM-binding methyltransferase superfamily. MenG/UbiE family.</text>
</comment>
<gene>
    <name evidence="4" type="primary">menG</name>
    <name evidence="6" type="ORF">AVL62_11695</name>
</gene>
<name>A0A0W8IAL8_9MICO</name>
<dbReference type="PROSITE" id="PS51608">
    <property type="entry name" value="SAM_MT_UBIE"/>
    <property type="match status" value="1"/>
</dbReference>
<evidence type="ECO:0000256" key="4">
    <source>
        <dbReference type="HAMAP-Rule" id="MF_01813"/>
    </source>
</evidence>
<keyword evidence="3 4" id="KW-0949">S-adenosyl-L-methionine</keyword>
<feature type="region of interest" description="Disordered" evidence="5">
    <location>
        <begin position="235"/>
        <end position="259"/>
    </location>
</feature>
<comment type="catalytic activity">
    <reaction evidence="4">
        <text>a 2-demethylmenaquinol + S-adenosyl-L-methionine = a menaquinol + S-adenosyl-L-homocysteine + H(+)</text>
        <dbReference type="Rhea" id="RHEA:42640"/>
        <dbReference type="Rhea" id="RHEA-COMP:9539"/>
        <dbReference type="Rhea" id="RHEA-COMP:9563"/>
        <dbReference type="ChEBI" id="CHEBI:15378"/>
        <dbReference type="ChEBI" id="CHEBI:18151"/>
        <dbReference type="ChEBI" id="CHEBI:55437"/>
        <dbReference type="ChEBI" id="CHEBI:57856"/>
        <dbReference type="ChEBI" id="CHEBI:59789"/>
        <dbReference type="EC" id="2.1.1.163"/>
    </reaction>
</comment>
<dbReference type="Gene3D" id="3.40.50.150">
    <property type="entry name" value="Vaccinia Virus protein VP39"/>
    <property type="match status" value="1"/>
</dbReference>
<dbReference type="GO" id="GO:0043770">
    <property type="term" value="F:demethylmenaquinone methyltransferase activity"/>
    <property type="evidence" value="ECO:0007669"/>
    <property type="project" value="UniProtKB-UniRule"/>
</dbReference>
<keyword evidence="7" id="KW-1185">Reference proteome</keyword>
<dbReference type="EMBL" id="LQBL01000011">
    <property type="protein sequence ID" value="KUG56923.1"/>
    <property type="molecule type" value="Genomic_DNA"/>
</dbReference>
<evidence type="ECO:0000313" key="6">
    <source>
        <dbReference type="EMBL" id="KUG56923.1"/>
    </source>
</evidence>
<dbReference type="CDD" id="cd02440">
    <property type="entry name" value="AdoMet_MTases"/>
    <property type="match status" value="1"/>
</dbReference>
<dbReference type="EC" id="2.1.1.163" evidence="4"/>
<keyword evidence="1 4" id="KW-0489">Methyltransferase</keyword>
<dbReference type="InterPro" id="IPR029063">
    <property type="entry name" value="SAM-dependent_MTases_sf"/>
</dbReference>
<keyword evidence="6" id="KW-0830">Ubiquinone</keyword>
<dbReference type="SUPFAM" id="SSF53335">
    <property type="entry name" value="S-adenosyl-L-methionine-dependent methyltransferases"/>
    <property type="match status" value="1"/>
</dbReference>
<evidence type="ECO:0000256" key="3">
    <source>
        <dbReference type="ARBA" id="ARBA00022691"/>
    </source>
</evidence>
<dbReference type="NCBIfam" id="TIGR01934">
    <property type="entry name" value="MenG_MenH_UbiE"/>
    <property type="match status" value="1"/>
</dbReference>
<dbReference type="HAMAP" id="MF_01813">
    <property type="entry name" value="MenG_UbiE_methyltr"/>
    <property type="match status" value="1"/>
</dbReference>
<feature type="binding site" evidence="4">
    <location>
        <position position="121"/>
    </location>
    <ligand>
        <name>S-adenosyl-L-methionine</name>
        <dbReference type="ChEBI" id="CHEBI:59789"/>
    </ligand>
</feature>
<reference evidence="6 7" key="1">
    <citation type="submission" date="2015-12" db="EMBL/GenBank/DDBJ databases">
        <title>Serinicoccus chungangenesis strain CD08_5 genome sequencing and assembly.</title>
        <authorList>
            <person name="Chander A.M."/>
            <person name="Kaur G."/>
            <person name="Nair G.R."/>
            <person name="Dhawan D.K."/>
            <person name="Kochhar R.K."/>
            <person name="Mayilraj S."/>
            <person name="Bhadada S.K."/>
        </authorList>
    </citation>
    <scope>NUCLEOTIDE SEQUENCE [LARGE SCALE GENOMIC DNA]</scope>
    <source>
        <strain evidence="6 7">CD08_5</strain>
    </source>
</reference>
<feature type="binding site" evidence="4">
    <location>
        <position position="82"/>
    </location>
    <ligand>
        <name>S-adenosyl-L-methionine</name>
        <dbReference type="ChEBI" id="CHEBI:59789"/>
    </ligand>
</feature>
<sequence>MSPTRADLDKQPHEVARMFDAVARRYDLTNTVLTGGIDHLWRRAVTRAVDAAPGERVLDIAAGTGTSSEPYADRGIQVVPADFSHGMLAEGYRRRPDLPFTAADAMRLPFADDAFDVVTVSFGLRNVADTGAALREFRRVVRPGGRLVVCEFSRPVVPVFSTVYRNYLMRALPQVARRVSSNPESYVYLAESIRAWPPQRELAEQVRAAGWQQVRWRNLTGGVVALHHAVAPLDAPGPGAGTTGAATAAGSDGIPGDTV</sequence>